<dbReference type="EMBL" id="BMWC01000003">
    <property type="protein sequence ID" value="GGW96249.1"/>
    <property type="molecule type" value="Genomic_DNA"/>
</dbReference>
<dbReference type="InterPro" id="IPR036890">
    <property type="entry name" value="HATPase_C_sf"/>
</dbReference>
<evidence type="ECO:0000256" key="6">
    <source>
        <dbReference type="SAM" id="MobiDB-lite"/>
    </source>
</evidence>
<feature type="transmembrane region" description="Helical" evidence="7">
    <location>
        <begin position="39"/>
        <end position="60"/>
    </location>
</feature>
<dbReference type="Pfam" id="PF02518">
    <property type="entry name" value="HATPase_c"/>
    <property type="match status" value="1"/>
</dbReference>
<feature type="region of interest" description="Disordered" evidence="6">
    <location>
        <begin position="1"/>
        <end position="25"/>
    </location>
</feature>
<evidence type="ECO:0000313" key="9">
    <source>
        <dbReference type="EMBL" id="GGW96249.1"/>
    </source>
</evidence>
<feature type="transmembrane region" description="Helical" evidence="7">
    <location>
        <begin position="72"/>
        <end position="95"/>
    </location>
</feature>
<evidence type="ECO:0000256" key="7">
    <source>
        <dbReference type="SAM" id="Phobius"/>
    </source>
</evidence>
<feature type="region of interest" description="Disordered" evidence="6">
    <location>
        <begin position="125"/>
        <end position="147"/>
    </location>
</feature>
<keyword evidence="3" id="KW-0597">Phosphoprotein</keyword>
<keyword evidence="7" id="KW-0472">Membrane</keyword>
<feature type="region of interest" description="Disordered" evidence="6">
    <location>
        <begin position="475"/>
        <end position="494"/>
    </location>
</feature>
<evidence type="ECO:0000256" key="2">
    <source>
        <dbReference type="ARBA" id="ARBA00012438"/>
    </source>
</evidence>
<feature type="compositionally biased region" description="Low complexity" evidence="6">
    <location>
        <begin position="447"/>
        <end position="463"/>
    </location>
</feature>
<reference evidence="10" key="1">
    <citation type="journal article" date="2019" name="Int. J. Syst. Evol. Microbiol.">
        <title>The Global Catalogue of Microorganisms (GCM) 10K type strain sequencing project: providing services to taxonomists for standard genome sequencing and annotation.</title>
        <authorList>
            <consortium name="The Broad Institute Genomics Platform"/>
            <consortium name="The Broad Institute Genome Sequencing Center for Infectious Disease"/>
            <person name="Wu L."/>
            <person name="Ma J."/>
        </authorList>
    </citation>
    <scope>NUCLEOTIDE SEQUENCE [LARGE SCALE GENOMIC DNA]</scope>
    <source>
        <strain evidence="10">JCM 4866</strain>
    </source>
</reference>
<feature type="region of interest" description="Disordered" evidence="6">
    <location>
        <begin position="626"/>
        <end position="715"/>
    </location>
</feature>
<dbReference type="Gene3D" id="3.30.565.10">
    <property type="entry name" value="Histidine kinase-like ATPase, C-terminal domain"/>
    <property type="match status" value="1"/>
</dbReference>
<evidence type="ECO:0000259" key="8">
    <source>
        <dbReference type="SMART" id="SM00387"/>
    </source>
</evidence>
<keyword evidence="7" id="KW-1133">Transmembrane helix</keyword>
<feature type="region of interest" description="Disordered" evidence="6">
    <location>
        <begin position="501"/>
        <end position="598"/>
    </location>
</feature>
<feature type="compositionally biased region" description="Basic and acidic residues" evidence="6">
    <location>
        <begin position="642"/>
        <end position="683"/>
    </location>
</feature>
<evidence type="ECO:0000256" key="5">
    <source>
        <dbReference type="ARBA" id="ARBA00022777"/>
    </source>
</evidence>
<dbReference type="RefSeq" id="WP_190050462.1">
    <property type="nucleotide sequence ID" value="NZ_BMWC01000003.1"/>
</dbReference>
<dbReference type="EC" id="2.7.13.3" evidence="2"/>
<dbReference type="SMART" id="SM00387">
    <property type="entry name" value="HATPase_c"/>
    <property type="match status" value="1"/>
</dbReference>
<keyword evidence="5" id="KW-0418">Kinase</keyword>
<feature type="compositionally biased region" description="Basic and acidic residues" evidence="6">
    <location>
        <begin position="690"/>
        <end position="715"/>
    </location>
</feature>
<dbReference type="Proteomes" id="UP000617743">
    <property type="component" value="Unassembled WGS sequence"/>
</dbReference>
<comment type="catalytic activity">
    <reaction evidence="1">
        <text>ATP + protein L-histidine = ADP + protein N-phospho-L-histidine.</text>
        <dbReference type="EC" id="2.7.13.3"/>
    </reaction>
</comment>
<evidence type="ECO:0000256" key="4">
    <source>
        <dbReference type="ARBA" id="ARBA00022679"/>
    </source>
</evidence>
<feature type="region of interest" description="Disordered" evidence="6">
    <location>
        <begin position="408"/>
        <end position="467"/>
    </location>
</feature>
<feature type="domain" description="Histidine kinase/HSP90-like ATPase" evidence="8">
    <location>
        <begin position="288"/>
        <end position="401"/>
    </location>
</feature>
<gene>
    <name evidence="9" type="ORF">GCM10010383_27450</name>
</gene>
<dbReference type="SUPFAM" id="SSF55874">
    <property type="entry name" value="ATPase domain of HSP90 chaperone/DNA topoisomerase II/histidine kinase"/>
    <property type="match status" value="1"/>
</dbReference>
<name>A0ABQ2X305_9ACTN</name>
<dbReference type="InterPro" id="IPR003594">
    <property type="entry name" value="HATPase_dom"/>
</dbReference>
<evidence type="ECO:0000313" key="10">
    <source>
        <dbReference type="Proteomes" id="UP000617743"/>
    </source>
</evidence>
<sequence>MSHLRAPAARADRREGGRHGRPAARTATALPEAHIRPQLLRLAVLPPVAVALSGCAAVLFTVRSTGARPGLTLWAVLAGAVFVALVGIAVAAVAANRTARSVHDRVGVLRRATARREADLRALVETLRRGDGPPQHSPQSPRGGAAEDADDFELLSSDLARAHDGAVTAVVQASQLSSQAGSEQKLEVFVNLARRLQSLVHREISILDELENEMEDPDLLKGLFHVDHLATRIRRHAENLAVLGGAVSRRQWSNPVSMTEVLRSAIAEVEQYSRVKLVPPIDGTLRGHAVADVIHLLAELVENATVFSAPHTQVLLRANLVTSGLAVEVEDRGLGMPLEEQTRMNALLADPDQVNVARLLADGRIGLFVVSQLARRHGITVRLQTNIYGGVQAVLVVPQALLGAEAGAPGGAVRPQGGGTTTGSERPAVPMRQAGRDGRHGQHGQPSAGVEGVSGGPSSPAEGTVSGFSTVAVPASGTRSSASPAASAVPPAAPLAPEGLRQEAEPAPGGSPKNGRPAPLPVRGARRERPTPAEARPGISPDDRRVLDENVTAPPTPRNGAVRGTMGKPQLPRRRAQEHIAPQLRDGPTPRQDPEYLVSHDPGLMAAFQRGISLAEAQQNMEAGNMEWGDMTDPHTASAHMEPSRVESSHREPTHMEPRHAEPRHMEPTHVERTHTESAHRDPIPLQPVHAERDGATTSRPDHTTTRHDGSAPAG</sequence>
<comment type="caution">
    <text evidence="9">The sequence shown here is derived from an EMBL/GenBank/DDBJ whole genome shotgun (WGS) entry which is preliminary data.</text>
</comment>
<evidence type="ECO:0000256" key="1">
    <source>
        <dbReference type="ARBA" id="ARBA00000085"/>
    </source>
</evidence>
<accession>A0ABQ2X305</accession>
<protein>
    <recommendedName>
        <fullName evidence="2">histidine kinase</fullName>
        <ecNumber evidence="2">2.7.13.3</ecNumber>
    </recommendedName>
</protein>
<keyword evidence="10" id="KW-1185">Reference proteome</keyword>
<dbReference type="PANTHER" id="PTHR45436">
    <property type="entry name" value="SENSOR HISTIDINE KINASE YKOH"/>
    <property type="match status" value="1"/>
</dbReference>
<dbReference type="PANTHER" id="PTHR45436:SF5">
    <property type="entry name" value="SENSOR HISTIDINE KINASE TRCS"/>
    <property type="match status" value="1"/>
</dbReference>
<organism evidence="9 10">
    <name type="scientific">Streptomyces lomondensis</name>
    <dbReference type="NCBI Taxonomy" id="68229"/>
    <lineage>
        <taxon>Bacteria</taxon>
        <taxon>Bacillati</taxon>
        <taxon>Actinomycetota</taxon>
        <taxon>Actinomycetes</taxon>
        <taxon>Kitasatosporales</taxon>
        <taxon>Streptomycetaceae</taxon>
        <taxon>Streptomyces</taxon>
    </lineage>
</organism>
<evidence type="ECO:0000256" key="3">
    <source>
        <dbReference type="ARBA" id="ARBA00022553"/>
    </source>
</evidence>
<proteinExistence type="predicted"/>
<feature type="compositionally biased region" description="Low complexity" evidence="6">
    <location>
        <begin position="475"/>
        <end position="490"/>
    </location>
</feature>
<dbReference type="InterPro" id="IPR050428">
    <property type="entry name" value="TCS_sensor_his_kinase"/>
</dbReference>
<keyword evidence="7" id="KW-0812">Transmembrane</keyword>
<keyword evidence="4" id="KW-0808">Transferase</keyword>